<dbReference type="Proteomes" id="UP000220752">
    <property type="component" value="Unassembled WGS sequence"/>
</dbReference>
<dbReference type="AlphaFoldDB" id="A0A2A6Z821"/>
<dbReference type="SMART" id="SM00530">
    <property type="entry name" value="HTH_XRE"/>
    <property type="match status" value="1"/>
</dbReference>
<name>A0A2A6Z821_9FIRM</name>
<comment type="caution">
    <text evidence="3">The sequence shown here is derived from an EMBL/GenBank/DDBJ whole genome shotgun (WGS) entry which is preliminary data.</text>
</comment>
<feature type="compositionally biased region" description="Basic and acidic residues" evidence="1">
    <location>
        <begin position="117"/>
        <end position="132"/>
    </location>
</feature>
<dbReference type="InterPro" id="IPR001387">
    <property type="entry name" value="Cro/C1-type_HTH"/>
</dbReference>
<evidence type="ECO:0000259" key="2">
    <source>
        <dbReference type="PROSITE" id="PS50943"/>
    </source>
</evidence>
<keyword evidence="4" id="KW-1185">Reference proteome</keyword>
<dbReference type="GO" id="GO:0003677">
    <property type="term" value="F:DNA binding"/>
    <property type="evidence" value="ECO:0007669"/>
    <property type="project" value="InterPro"/>
</dbReference>
<evidence type="ECO:0000256" key="1">
    <source>
        <dbReference type="SAM" id="MobiDB-lite"/>
    </source>
</evidence>
<dbReference type="PROSITE" id="PS50943">
    <property type="entry name" value="HTH_CROC1"/>
    <property type="match status" value="1"/>
</dbReference>
<dbReference type="CDD" id="cd00093">
    <property type="entry name" value="HTH_XRE"/>
    <property type="match status" value="1"/>
</dbReference>
<dbReference type="SUPFAM" id="SSF47413">
    <property type="entry name" value="lambda repressor-like DNA-binding domains"/>
    <property type="match status" value="1"/>
</dbReference>
<dbReference type="EMBL" id="NMTQ01000037">
    <property type="protein sequence ID" value="PDX57508.1"/>
    <property type="molecule type" value="Genomic_DNA"/>
</dbReference>
<feature type="domain" description="HTH cro/C1-type" evidence="2">
    <location>
        <begin position="12"/>
        <end position="61"/>
    </location>
</feature>
<evidence type="ECO:0000313" key="3">
    <source>
        <dbReference type="EMBL" id="PDX57508.1"/>
    </source>
</evidence>
<reference evidence="3 4" key="1">
    <citation type="journal article" date="2017" name="Front. Microbiol.">
        <title>New Insights into the Diversity of the Genus Faecalibacterium.</title>
        <authorList>
            <person name="Benevides L."/>
            <person name="Burman S."/>
            <person name="Martin R."/>
            <person name="Robert V."/>
            <person name="Thomas M."/>
            <person name="Miquel S."/>
            <person name="Chain F."/>
            <person name="Sokol H."/>
            <person name="Bermudez-Humaran L.G."/>
            <person name="Morrison M."/>
            <person name="Langella P."/>
            <person name="Azevedo V.A."/>
            <person name="Chatel J.M."/>
            <person name="Soares S."/>
        </authorList>
    </citation>
    <scope>NUCLEOTIDE SEQUENCE [LARGE SCALE GENOMIC DNA]</scope>
    <source>
        <strain evidence="4">CNCM I-4540</strain>
    </source>
</reference>
<accession>A0A2A6Z821</accession>
<protein>
    <recommendedName>
        <fullName evidence="2">HTH cro/C1-type domain-containing protein</fullName>
    </recommendedName>
</protein>
<sequence>MTICERLFDELELRGLTAYGLAKVLGVHPTTISNWKQRNTDPPSKYIIAICGFIGCSIEYLLTGEDAGAPVVIKKEPVPGISENGREMLALYEKLSERDQLLLLGRLQEMASPMLGDSREKSQKDDARSVAG</sequence>
<proteinExistence type="predicted"/>
<evidence type="ECO:0000313" key="4">
    <source>
        <dbReference type="Proteomes" id="UP000220752"/>
    </source>
</evidence>
<organism evidence="3 4">
    <name type="scientific">Faecalibacterium langellae</name>
    <dbReference type="NCBI Taxonomy" id="3435293"/>
    <lineage>
        <taxon>Bacteria</taxon>
        <taxon>Bacillati</taxon>
        <taxon>Bacillota</taxon>
        <taxon>Clostridia</taxon>
        <taxon>Eubacteriales</taxon>
        <taxon>Oscillospiraceae</taxon>
        <taxon>Faecalibacterium</taxon>
    </lineage>
</organism>
<feature type="region of interest" description="Disordered" evidence="1">
    <location>
        <begin position="113"/>
        <end position="132"/>
    </location>
</feature>
<dbReference type="InterPro" id="IPR010982">
    <property type="entry name" value="Lambda_DNA-bd_dom_sf"/>
</dbReference>
<gene>
    <name evidence="3" type="ORF">CGS46_13390</name>
</gene>
<dbReference type="Gene3D" id="1.10.260.40">
    <property type="entry name" value="lambda repressor-like DNA-binding domains"/>
    <property type="match status" value="1"/>
</dbReference>
<dbReference type="Pfam" id="PF01381">
    <property type="entry name" value="HTH_3"/>
    <property type="match status" value="1"/>
</dbReference>